<dbReference type="RefSeq" id="YP_009205493.1">
    <property type="nucleotide sequence ID" value="NC_028878.1"/>
</dbReference>
<accession>A0A0M4RQH7</accession>
<keyword evidence="3" id="KW-1185">Reference proteome</keyword>
<dbReference type="GeneID" id="26632133"/>
<reference evidence="2 3" key="1">
    <citation type="submission" date="2015-08" db="EMBL/GenBank/DDBJ databases">
        <authorList>
            <person name="Clarke R.M."/>
            <person name="Taylor B.J."/>
            <person name="Thorniley A.J."/>
            <person name="Dasenko M.A."/>
            <person name="Denver D.R."/>
            <person name="Garcia-Ruiz H."/>
            <person name="Hoyer J.S."/>
            <person name="Jogdeo S."/>
            <person name="Sullivan C.M."/>
            <person name="Peterson M.R."/>
            <person name="Rowley E.R."/>
            <person name="Schnitzler C.E."/>
            <person name="Vining K.J."/>
            <person name="Almabruk K.H."/>
            <person name="Banawas S."/>
            <person name="Beatty C."/>
            <person name="Bullock C.J."/>
            <person name="Cappellazzi J.E."/>
            <person name="Chagani S.E."/>
            <person name="Chatterjee P."/>
            <person name="Cram E.D."/>
            <person name="Elorriaga M.E."/>
            <person name="Esser M."/>
            <person name="Fellows E.J."/>
            <person name="Garcia G.R."/>
            <person name="Gullaba J.M."/>
            <person name="Kinsley M.A."/>
            <person name="Luo F."/>
            <person name="McGinnis M."/>
            <person name="Paquette C.E."/>
            <person name="Reddekopp R.L."/>
            <person name="Rosen K.L."/>
            <person name="Sahlfeld L.M."/>
            <person name="Vondras A.M."/>
            <person name="Wang J.X."/>
            <person name="Weiss E.S."/>
            <person name="Wernick R."/>
            <person name="Abuelizz H.A."/>
            <person name="Amaro Y."/>
            <person name="Archer C.L."/>
            <person name="Basu A."/>
            <person name="Bellinger M.R."/>
            <person name="Johnson S.F."/>
            <person name="Kitchen S.A."/>
            <person name="Li M."/>
            <person name="Morey-Castro K.E."/>
            <person name="Lavalleur H.J."/>
            <person name="Rangel L.J."/>
            <person name="Ree J.F."/>
            <person name="Shay S.D."/>
            <person name="Sheng Y."/>
            <person name="Smyth J.C."/>
            <person name="Stamm E.A."/>
            <person name="Taylor C.R."/>
            <person name="Vining O.B."/>
            <person name="Wanzeck K.M."/>
            <person name="Watson G."/>
            <person name="Bruck A.J."/>
            <person name="Anders K.R."/>
            <person name="Bradley K.W."/>
            <person name="Asai D.J."/>
            <person name="Bowman C.A."/>
            <person name="Russell D.A."/>
            <person name="Pope W.H."/>
            <person name="Jacobs-Sera D."/>
            <person name="Hendrix R.W."/>
            <person name="Hatfull G.F."/>
        </authorList>
    </citation>
    <scope>NUCLEOTIDE SEQUENCE [LARGE SCALE GENOMIC DNA]</scope>
</reference>
<name>A0A0M4RQH7_9CAUD</name>
<evidence type="ECO:0000259" key="1">
    <source>
        <dbReference type="Pfam" id="PF23926"/>
    </source>
</evidence>
<dbReference type="Pfam" id="PF23926">
    <property type="entry name" value="LtfC"/>
    <property type="match status" value="1"/>
</dbReference>
<sequence>MKHEAVLSTIPMSRGSGFKYELRGKPGDYWPESGSAYVVFYESTGAVIATLEGIVKPELLLFEAEPVEIAFIPHGAGFELFVTPDETGVPVMVRYGTVTRREVRFPDAPATDVSDTALLYVDDMQRTILGPRWRKVGGKAAIYDDWISLHPKRAIGPDFIFFDRASVLWFAPLNLDSVTVNVNIVNAGAGKSTVVLASDYNMTSWLGVQFETGISNNKWHIVVGHSPQGDDYEIKASVDANSDNGNNALIKFNHAARQITAFRNNGTTPILTWTDETESLPIGDGFRYTGFSWISSLAARGACFYDWWAKDGI</sequence>
<dbReference type="InterPro" id="IPR055688">
    <property type="entry name" value="LtfC/p132/Gp6_b-sand"/>
</dbReference>
<dbReference type="KEGG" id="vg:26632133"/>
<feature type="domain" description="LtfC/p132/Gp6 beta-sandwich" evidence="1">
    <location>
        <begin position="8"/>
        <end position="100"/>
    </location>
</feature>
<dbReference type="Proteomes" id="UP000201697">
    <property type="component" value="Segment"/>
</dbReference>
<dbReference type="OrthoDB" id="4347at10239"/>
<dbReference type="EMBL" id="KT591489">
    <property type="protein sequence ID" value="ALF00332.1"/>
    <property type="molecule type" value="Genomic_DNA"/>
</dbReference>
<evidence type="ECO:0000313" key="3">
    <source>
        <dbReference type="Proteomes" id="UP000201697"/>
    </source>
</evidence>
<protein>
    <recommendedName>
        <fullName evidence="1">LtfC/p132/Gp6 beta-sandwich domain-containing protein</fullName>
    </recommendedName>
</protein>
<gene>
    <name evidence="2" type="ORF">SEA_ARCHIE_26</name>
</gene>
<evidence type="ECO:0000313" key="2">
    <source>
        <dbReference type="EMBL" id="ALF00332.1"/>
    </source>
</evidence>
<organism evidence="2 3">
    <name type="scientific">Mycobacterium phage Archie</name>
    <dbReference type="NCBI Taxonomy" id="1718599"/>
    <lineage>
        <taxon>Viruses</taxon>
        <taxon>Duplodnaviria</taxon>
        <taxon>Heunggongvirae</taxon>
        <taxon>Uroviricota</taxon>
        <taxon>Caudoviricetes</taxon>
        <taxon>Vilmaviridae</taxon>
        <taxon>Lclasvirinae</taxon>
        <taxon>Faithunavirus</taxon>
        <taxon>Faithunavirus archie</taxon>
    </lineage>
</organism>
<proteinExistence type="predicted"/>